<dbReference type="OrthoDB" id="3193075at2"/>
<accession>A0A1I7H377</accession>
<dbReference type="STRING" id="155865.SAMN05216515_11251"/>
<dbReference type="PROSITE" id="PS51257">
    <property type="entry name" value="PROKAR_LIPOPROTEIN"/>
    <property type="match status" value="1"/>
</dbReference>
<feature type="transmembrane region" description="Helical" evidence="1">
    <location>
        <begin position="125"/>
        <end position="141"/>
    </location>
</feature>
<keyword evidence="1" id="KW-0812">Transmembrane</keyword>
<feature type="transmembrane region" description="Helical" evidence="1">
    <location>
        <begin position="63"/>
        <end position="83"/>
    </location>
</feature>
<evidence type="ECO:0000313" key="2">
    <source>
        <dbReference type="EMBL" id="SFU55120.1"/>
    </source>
</evidence>
<evidence type="ECO:0008006" key="4">
    <source>
        <dbReference type="Google" id="ProtNLM"/>
    </source>
</evidence>
<dbReference type="AlphaFoldDB" id="A0A1I7H377"/>
<dbReference type="EMBL" id="FPBT01000011">
    <property type="protein sequence ID" value="SFU55120.1"/>
    <property type="molecule type" value="Genomic_DNA"/>
</dbReference>
<evidence type="ECO:0000313" key="3">
    <source>
        <dbReference type="Proteomes" id="UP000198817"/>
    </source>
</evidence>
<proteinExistence type="predicted"/>
<dbReference type="RefSeq" id="WP_090471193.1">
    <property type="nucleotide sequence ID" value="NZ_FOWF01000012.1"/>
</dbReference>
<feature type="transmembrane region" description="Helical" evidence="1">
    <location>
        <begin position="285"/>
        <end position="306"/>
    </location>
</feature>
<dbReference type="Proteomes" id="UP000198817">
    <property type="component" value="Unassembled WGS sequence"/>
</dbReference>
<feature type="transmembrane region" description="Helical" evidence="1">
    <location>
        <begin position="90"/>
        <end position="119"/>
    </location>
</feature>
<protein>
    <recommendedName>
        <fullName evidence="4">HPP family protein</fullName>
    </recommendedName>
</protein>
<organism evidence="2 3">
    <name type="scientific">Eubacterium pyruvativorans</name>
    <dbReference type="NCBI Taxonomy" id="155865"/>
    <lineage>
        <taxon>Bacteria</taxon>
        <taxon>Bacillati</taxon>
        <taxon>Bacillota</taxon>
        <taxon>Clostridia</taxon>
        <taxon>Eubacteriales</taxon>
        <taxon>Eubacteriaceae</taxon>
        <taxon>Eubacterium</taxon>
    </lineage>
</organism>
<feature type="transmembrane region" description="Helical" evidence="1">
    <location>
        <begin position="218"/>
        <end position="236"/>
    </location>
</feature>
<keyword evidence="1" id="KW-1133">Transmembrane helix</keyword>
<evidence type="ECO:0000256" key="1">
    <source>
        <dbReference type="SAM" id="Phobius"/>
    </source>
</evidence>
<feature type="transmembrane region" description="Helical" evidence="1">
    <location>
        <begin position="243"/>
        <end position="265"/>
    </location>
</feature>
<sequence>MKQIKNKKDYLIATILITVVVACMTGSAEGLVEREIIFPEIAALATGMILTPHKPWKVNGPRIIFFITLCAVCGMIIVQYVHLPLLLQILLAYAVGQFILGISGTSLGPMISAIVLPVLLQSAQIVYPVSAFLLCLMIVLLRKVMEAAGFREPDLYEPLPPGGRQVWIKLGERLLLVLLFGLICIPAGWRFCIAPPLLVAFQEFTDPACPARRKPVRAVLLLGFMALIGSYSRILLCRELGLPVTAAAVVTMLFLSAAYAVTGMFLPPAGAMGILPMLVPEKILFLFPLQVLTGSAVLMAMALLFFRAGKTEKGS</sequence>
<keyword evidence="3" id="KW-1185">Reference proteome</keyword>
<reference evidence="2 3" key="1">
    <citation type="submission" date="2016-10" db="EMBL/GenBank/DDBJ databases">
        <authorList>
            <person name="de Groot N.N."/>
        </authorList>
    </citation>
    <scope>NUCLEOTIDE SEQUENCE [LARGE SCALE GENOMIC DNA]</scope>
    <source>
        <strain evidence="2 3">KHGC13</strain>
    </source>
</reference>
<name>A0A1I7H377_9FIRM</name>
<feature type="transmembrane region" description="Helical" evidence="1">
    <location>
        <begin position="174"/>
        <end position="198"/>
    </location>
</feature>
<keyword evidence="1" id="KW-0472">Membrane</keyword>
<gene>
    <name evidence="2" type="ORF">SAMN05216508_11151</name>
</gene>